<evidence type="ECO:0000313" key="2">
    <source>
        <dbReference type="Proteomes" id="UP000824998"/>
    </source>
</evidence>
<gene>
    <name evidence="1" type="ORF">BJ875DRAFT_467455</name>
</gene>
<dbReference type="EMBL" id="MU251559">
    <property type="protein sequence ID" value="KAG9232233.1"/>
    <property type="molecule type" value="Genomic_DNA"/>
</dbReference>
<sequence length="55" mass="5881">MNIYPDVFAPGDSEDIEGASLPTRAEVAVQKAKCLVNHLNHKAEGKEKGNLCISA</sequence>
<dbReference type="Proteomes" id="UP000824998">
    <property type="component" value="Unassembled WGS sequence"/>
</dbReference>
<keyword evidence="2" id="KW-1185">Reference proteome</keyword>
<protein>
    <submittedName>
        <fullName evidence="1">Uncharacterized protein</fullName>
    </submittedName>
</protein>
<proteinExistence type="predicted"/>
<dbReference type="Gene3D" id="3.50.50.100">
    <property type="match status" value="1"/>
</dbReference>
<name>A0A9P7YFU9_9HELO</name>
<evidence type="ECO:0000313" key="1">
    <source>
        <dbReference type="EMBL" id="KAG9232233.1"/>
    </source>
</evidence>
<reference evidence="1" key="1">
    <citation type="journal article" date="2021" name="IMA Fungus">
        <title>Genomic characterization of three marine fungi, including Emericellopsis atlantica sp. nov. with signatures of a generalist lifestyle and marine biomass degradation.</title>
        <authorList>
            <person name="Hagestad O.C."/>
            <person name="Hou L."/>
            <person name="Andersen J.H."/>
            <person name="Hansen E.H."/>
            <person name="Altermark B."/>
            <person name="Li C."/>
            <person name="Kuhnert E."/>
            <person name="Cox R.J."/>
            <person name="Crous P.W."/>
            <person name="Spatafora J.W."/>
            <person name="Lail K."/>
            <person name="Amirebrahimi M."/>
            <person name="Lipzen A."/>
            <person name="Pangilinan J."/>
            <person name="Andreopoulos W."/>
            <person name="Hayes R.D."/>
            <person name="Ng V."/>
            <person name="Grigoriev I.V."/>
            <person name="Jackson S.A."/>
            <person name="Sutton T.D.S."/>
            <person name="Dobson A.D.W."/>
            <person name="Rama T."/>
        </authorList>
    </citation>
    <scope>NUCLEOTIDE SEQUENCE</scope>
    <source>
        <strain evidence="1">TRa018bII</strain>
    </source>
</reference>
<dbReference type="AlphaFoldDB" id="A0A9P7YFU9"/>
<dbReference type="OrthoDB" id="3244603at2759"/>
<organism evidence="1 2">
    <name type="scientific">Amylocarpus encephaloides</name>
    <dbReference type="NCBI Taxonomy" id="45428"/>
    <lineage>
        <taxon>Eukaryota</taxon>
        <taxon>Fungi</taxon>
        <taxon>Dikarya</taxon>
        <taxon>Ascomycota</taxon>
        <taxon>Pezizomycotina</taxon>
        <taxon>Leotiomycetes</taxon>
        <taxon>Helotiales</taxon>
        <taxon>Helotiales incertae sedis</taxon>
        <taxon>Amylocarpus</taxon>
    </lineage>
</organism>
<accession>A0A9P7YFU9</accession>
<comment type="caution">
    <text evidence="1">The sequence shown here is derived from an EMBL/GenBank/DDBJ whole genome shotgun (WGS) entry which is preliminary data.</text>
</comment>